<comment type="caution">
    <text evidence="1">The sequence shown here is derived from an EMBL/GenBank/DDBJ whole genome shotgun (WGS) entry which is preliminary data.</text>
</comment>
<protein>
    <submittedName>
        <fullName evidence="1">Uncharacterized protein</fullName>
    </submittedName>
</protein>
<accession>A0A0F9D527</accession>
<dbReference type="AlphaFoldDB" id="A0A0F9D527"/>
<sequence>MADFDEIVDQFNTLVDSIRQDPAQLLERGEVDRFKDIAMHSLTRTGAQRGFAKGLDEEFFISKRLELVDRQRTISAKLRTGLSEEAGATAHAVGGSKPVLRLYRKCHSREGG</sequence>
<organism evidence="1">
    <name type="scientific">marine sediment metagenome</name>
    <dbReference type="NCBI Taxonomy" id="412755"/>
    <lineage>
        <taxon>unclassified sequences</taxon>
        <taxon>metagenomes</taxon>
        <taxon>ecological metagenomes</taxon>
    </lineage>
</organism>
<reference evidence="1" key="1">
    <citation type="journal article" date="2015" name="Nature">
        <title>Complex archaea that bridge the gap between prokaryotes and eukaryotes.</title>
        <authorList>
            <person name="Spang A."/>
            <person name="Saw J.H."/>
            <person name="Jorgensen S.L."/>
            <person name="Zaremba-Niedzwiedzka K."/>
            <person name="Martijn J."/>
            <person name="Lind A.E."/>
            <person name="van Eijk R."/>
            <person name="Schleper C."/>
            <person name="Guy L."/>
            <person name="Ettema T.J."/>
        </authorList>
    </citation>
    <scope>NUCLEOTIDE SEQUENCE</scope>
</reference>
<gene>
    <name evidence="1" type="ORF">LCGC14_2242840</name>
</gene>
<name>A0A0F9D527_9ZZZZ</name>
<evidence type="ECO:0000313" key="1">
    <source>
        <dbReference type="EMBL" id="KKL56699.1"/>
    </source>
</evidence>
<proteinExistence type="predicted"/>
<feature type="non-terminal residue" evidence="1">
    <location>
        <position position="112"/>
    </location>
</feature>
<dbReference type="EMBL" id="LAZR01030407">
    <property type="protein sequence ID" value="KKL56699.1"/>
    <property type="molecule type" value="Genomic_DNA"/>
</dbReference>